<sequence>MTSNEHTKLSLGIVGLGKMGSHLAMQAAEKGMHVVAHSKHRHPDMESKGVLTEADYVALAAALKKPRVIYLSVPAGQTVDEVLDSLVPCLAKGDVVMDGGNSFYLDSVEREKAVAKDGIYFLDCGTSGGVEGARNGACFMVGGKKEGFLIAEPVLKALAVEGGLLYTGPPGSGHYVKLVHNGIEFVMNHGIGDGVELLLHGDYDLDVEAIFENWSHGSVIRGWLVELMARGLREKRFSDIPTYTEDTGEVNWLVELAADKEISIPFIALAVMELFESRGSGLDRARAVALLRHEYGGHPFGKDEHIAEERKTSRLTKL</sequence>
<keyword evidence="3" id="KW-0311">Gluconate utilization</keyword>
<reference evidence="7" key="3">
    <citation type="journal article" date="2011" name="PLoS ONE">
        <title>Genome sequence of a mesophilic hydrogenotrophic methanogen Methanocella paludicola, the first cultivated representative of the order Methanocellales.</title>
        <authorList>
            <person name="Sakai S."/>
            <person name="Takaki Y."/>
            <person name="Shimamura S."/>
            <person name="Sekine M."/>
            <person name="Tajima T."/>
            <person name="Kosugi H."/>
            <person name="Ichikawa N."/>
            <person name="Tasumi E."/>
            <person name="Hiraki A.T."/>
            <person name="Shimizu A."/>
            <person name="Kato Y."/>
            <person name="Nishiko R."/>
            <person name="Mori K."/>
            <person name="Fujita N."/>
            <person name="Imachi H."/>
            <person name="Takai K."/>
        </authorList>
    </citation>
    <scope>NUCLEOTIDE SEQUENCE [LARGE SCALE GENOMIC DNA]</scope>
    <source>
        <strain evidence="7">DSM 17711 / JCM 13418 / NBRC 101707 / SANAE</strain>
    </source>
</reference>
<dbReference type="Pfam" id="PF03446">
    <property type="entry name" value="NAD_binding_2"/>
    <property type="match status" value="1"/>
</dbReference>
<gene>
    <name evidence="6" type="ordered locus">MCP_2266</name>
</gene>
<dbReference type="GO" id="GO:0050661">
    <property type="term" value="F:NADP binding"/>
    <property type="evidence" value="ECO:0007669"/>
    <property type="project" value="InterPro"/>
</dbReference>
<protein>
    <submittedName>
        <fullName evidence="6">6-phosphogluconate dehydrogenase</fullName>
    </submittedName>
</protein>
<evidence type="ECO:0000313" key="6">
    <source>
        <dbReference type="EMBL" id="BAI62338.1"/>
    </source>
</evidence>
<accession>D1Z0W6</accession>
<dbReference type="AlphaFoldDB" id="D1Z0W6"/>
<dbReference type="NCBIfam" id="NF007161">
    <property type="entry name" value="PRK09599.1"/>
    <property type="match status" value="1"/>
</dbReference>
<dbReference type="STRING" id="304371.MCP_2266"/>
<dbReference type="InParanoid" id="D1Z0W6"/>
<dbReference type="GO" id="GO:0006098">
    <property type="term" value="P:pentose-phosphate shunt"/>
    <property type="evidence" value="ECO:0007669"/>
    <property type="project" value="InterPro"/>
</dbReference>
<dbReference type="PRINTS" id="PR00076">
    <property type="entry name" value="6PGDHDRGNASE"/>
</dbReference>
<dbReference type="eggNOG" id="arCOG00248">
    <property type="taxonomic scope" value="Archaea"/>
</dbReference>
<dbReference type="InterPro" id="IPR008927">
    <property type="entry name" value="6-PGluconate_DH-like_C_sf"/>
</dbReference>
<feature type="domain" description="6-phosphogluconate dehydrogenase NADP-binding" evidence="5">
    <location>
        <begin position="11"/>
        <end position="159"/>
    </location>
</feature>
<proteinExistence type="inferred from homology"/>
<evidence type="ECO:0000256" key="2">
    <source>
        <dbReference type="ARBA" id="ARBA00023002"/>
    </source>
</evidence>
<dbReference type="Gene3D" id="3.40.50.720">
    <property type="entry name" value="NAD(P)-binding Rossmann-like Domain"/>
    <property type="match status" value="1"/>
</dbReference>
<dbReference type="InterPro" id="IPR015815">
    <property type="entry name" value="HIBADH-related"/>
</dbReference>
<dbReference type="InterPro" id="IPR006114">
    <property type="entry name" value="6PGDH_C"/>
</dbReference>
<dbReference type="GO" id="GO:0019521">
    <property type="term" value="P:D-gluconate metabolic process"/>
    <property type="evidence" value="ECO:0007669"/>
    <property type="project" value="UniProtKB-KW"/>
</dbReference>
<feature type="domain" description="6-phosphogluconate dehydrogenase C-terminal" evidence="4">
    <location>
        <begin position="173"/>
        <end position="275"/>
    </location>
</feature>
<dbReference type="PANTHER" id="PTHR11811">
    <property type="entry name" value="6-PHOSPHOGLUCONATE DEHYDROGENASE"/>
    <property type="match status" value="1"/>
</dbReference>
<comment type="similarity">
    <text evidence="1">Belongs to the 6-phosphogluconate dehydrogenase family.</text>
</comment>
<reference evidence="6 7" key="1">
    <citation type="journal article" date="2007" name="Appl. Environ. Microbiol.">
        <title>Isolation of key methanogens for global methane emission from rice paddy fields: a novel isolate affiliated with the clone cluster rice cluster I.</title>
        <authorList>
            <person name="Sakai S."/>
            <person name="Imachi H."/>
            <person name="Sekiguchi Y."/>
            <person name="Ohashi A."/>
            <person name="Harada H."/>
            <person name="Kamagata Y."/>
        </authorList>
    </citation>
    <scope>NUCLEOTIDE SEQUENCE [LARGE SCALE GENOMIC DNA]</scope>
    <source>
        <strain evidence="7">DSM 17711 / JCM 13418 / NBRC 101707 / SANAE</strain>
    </source>
</reference>
<evidence type="ECO:0000259" key="5">
    <source>
        <dbReference type="Pfam" id="PF03446"/>
    </source>
</evidence>
<dbReference type="PIRSF" id="PIRSF000103">
    <property type="entry name" value="HIBADH"/>
    <property type="match status" value="1"/>
</dbReference>
<dbReference type="InterPro" id="IPR006183">
    <property type="entry name" value="Pgluconate_DH"/>
</dbReference>
<dbReference type="RefSeq" id="WP_012901012.1">
    <property type="nucleotide sequence ID" value="NC_013665.1"/>
</dbReference>
<organism evidence="6 7">
    <name type="scientific">Methanocella paludicola (strain DSM 17711 / JCM 13418 / NBRC 101707 / SANAE)</name>
    <dbReference type="NCBI Taxonomy" id="304371"/>
    <lineage>
        <taxon>Archaea</taxon>
        <taxon>Methanobacteriati</taxon>
        <taxon>Methanobacteriota</taxon>
        <taxon>Stenosarchaea group</taxon>
        <taxon>Methanomicrobia</taxon>
        <taxon>Methanocellales</taxon>
        <taxon>Methanocellaceae</taxon>
        <taxon>Methanocella</taxon>
    </lineage>
</organism>
<evidence type="ECO:0000256" key="3">
    <source>
        <dbReference type="ARBA" id="ARBA00023064"/>
    </source>
</evidence>
<dbReference type="InterPro" id="IPR013328">
    <property type="entry name" value="6PGD_dom2"/>
</dbReference>
<name>D1Z0W6_METPS</name>
<dbReference type="GO" id="GO:0004616">
    <property type="term" value="F:phosphogluconate dehydrogenase (decarboxylating) activity"/>
    <property type="evidence" value="ECO:0007669"/>
    <property type="project" value="InterPro"/>
</dbReference>
<reference evidence="6 7" key="2">
    <citation type="journal article" date="2008" name="Int. J. Syst. Evol. Microbiol.">
        <title>Methanocella paludicola gen. nov., sp. nov., a methane-producing archaeon, the first isolate of the lineage 'Rice Cluster I', and proposal of the new archaeal order Methanocellales ord. nov.</title>
        <authorList>
            <person name="Sakai S."/>
            <person name="Imachi H."/>
            <person name="Hanada S."/>
            <person name="Ohashi A."/>
            <person name="Harada H."/>
            <person name="Kamagata Y."/>
        </authorList>
    </citation>
    <scope>NUCLEOTIDE SEQUENCE [LARGE SCALE GENOMIC DNA]</scope>
    <source>
        <strain evidence="7">DSM 17711 / JCM 13418 / NBRC 101707 / SANAE</strain>
    </source>
</reference>
<evidence type="ECO:0000256" key="1">
    <source>
        <dbReference type="ARBA" id="ARBA00008419"/>
    </source>
</evidence>
<dbReference type="KEGG" id="mpd:MCP_2266"/>
<dbReference type="InterPro" id="IPR006115">
    <property type="entry name" value="6PGDH_NADP-bd"/>
</dbReference>
<evidence type="ECO:0000313" key="7">
    <source>
        <dbReference type="Proteomes" id="UP000001882"/>
    </source>
</evidence>
<keyword evidence="2" id="KW-0560">Oxidoreductase</keyword>
<dbReference type="OrthoDB" id="23890at2157"/>
<dbReference type="Gene3D" id="1.10.1040.10">
    <property type="entry name" value="N-(1-d-carboxylethyl)-l-norvaline Dehydrogenase, domain 2"/>
    <property type="match status" value="1"/>
</dbReference>
<dbReference type="GeneID" id="8682081"/>
<dbReference type="SUPFAM" id="SSF51735">
    <property type="entry name" value="NAD(P)-binding Rossmann-fold domains"/>
    <property type="match status" value="1"/>
</dbReference>
<keyword evidence="7" id="KW-1185">Reference proteome</keyword>
<evidence type="ECO:0000259" key="4">
    <source>
        <dbReference type="Pfam" id="PF00393"/>
    </source>
</evidence>
<dbReference type="PATRIC" id="fig|304371.9.peg.2307"/>
<dbReference type="EMBL" id="AP011532">
    <property type="protein sequence ID" value="BAI62338.1"/>
    <property type="molecule type" value="Genomic_DNA"/>
</dbReference>
<dbReference type="Pfam" id="PF00393">
    <property type="entry name" value="6PGD"/>
    <property type="match status" value="1"/>
</dbReference>
<dbReference type="SUPFAM" id="SSF48179">
    <property type="entry name" value="6-phosphogluconate dehydrogenase C-terminal domain-like"/>
    <property type="match status" value="1"/>
</dbReference>
<dbReference type="Proteomes" id="UP000001882">
    <property type="component" value="Chromosome"/>
</dbReference>
<dbReference type="InterPro" id="IPR036291">
    <property type="entry name" value="NAD(P)-bd_dom_sf"/>
</dbReference>